<dbReference type="InterPro" id="IPR017853">
    <property type="entry name" value="GH"/>
</dbReference>
<feature type="compositionally biased region" description="Polar residues" evidence="10">
    <location>
        <begin position="1"/>
        <end position="16"/>
    </location>
</feature>
<gene>
    <name evidence="11" type="ORF">MKZ38_005796</name>
</gene>
<dbReference type="GO" id="GO:0005576">
    <property type="term" value="C:extracellular region"/>
    <property type="evidence" value="ECO:0007669"/>
    <property type="project" value="UniProtKB-SubCell"/>
</dbReference>
<evidence type="ECO:0000313" key="11">
    <source>
        <dbReference type="EMBL" id="KAJ2905283.1"/>
    </source>
</evidence>
<evidence type="ECO:0000256" key="7">
    <source>
        <dbReference type="ARBA" id="ARBA00023316"/>
    </source>
</evidence>
<evidence type="ECO:0000256" key="5">
    <source>
        <dbReference type="ARBA" id="ARBA00022801"/>
    </source>
</evidence>
<proteinExistence type="inferred from homology"/>
<dbReference type="PANTHER" id="PTHR31297">
    <property type="entry name" value="GLUCAN ENDO-1,6-BETA-GLUCOSIDASE B"/>
    <property type="match status" value="1"/>
</dbReference>
<dbReference type="GO" id="GO:0009986">
    <property type="term" value="C:cell surface"/>
    <property type="evidence" value="ECO:0007669"/>
    <property type="project" value="TreeGrafter"/>
</dbReference>
<comment type="caution">
    <text evidence="11">The sequence shown here is derived from an EMBL/GenBank/DDBJ whole genome shotgun (WGS) entry which is preliminary data.</text>
</comment>
<dbReference type="InterPro" id="IPR050386">
    <property type="entry name" value="Glycosyl_hydrolase_5"/>
</dbReference>
<comment type="catalytic activity">
    <reaction evidence="8">
        <text>Successive hydrolysis of beta-D-glucose units from the non-reducing ends of (1-&gt;3)-beta-D-glucans, releasing alpha-glucose.</text>
        <dbReference type="EC" id="3.2.1.58"/>
    </reaction>
</comment>
<dbReference type="GO" id="GO:0071555">
    <property type="term" value="P:cell wall organization"/>
    <property type="evidence" value="ECO:0007669"/>
    <property type="project" value="UniProtKB-KW"/>
</dbReference>
<dbReference type="GO" id="GO:0009251">
    <property type="term" value="P:glucan catabolic process"/>
    <property type="evidence" value="ECO:0007669"/>
    <property type="project" value="TreeGrafter"/>
</dbReference>
<keyword evidence="7" id="KW-0961">Cell wall biogenesis/degradation</keyword>
<accession>A0AAD5RWT0</accession>
<evidence type="ECO:0000256" key="6">
    <source>
        <dbReference type="ARBA" id="ARBA00023295"/>
    </source>
</evidence>
<comment type="subcellular location">
    <subcellularLocation>
        <location evidence="1">Secreted</location>
    </subcellularLocation>
</comment>
<keyword evidence="3" id="KW-0964">Secreted</keyword>
<feature type="region of interest" description="Disordered" evidence="10">
    <location>
        <begin position="1"/>
        <end position="22"/>
    </location>
</feature>
<dbReference type="PANTHER" id="PTHR31297:SF1">
    <property type="entry name" value="GLUCAN 1,3-BETA-GLUCOSIDASE I_II-RELATED"/>
    <property type="match status" value="1"/>
</dbReference>
<protein>
    <recommendedName>
        <fullName evidence="9">glucan 1,3-beta-glucosidase</fullName>
        <ecNumber evidence="9">3.2.1.58</ecNumber>
    </recommendedName>
</protein>
<dbReference type="Proteomes" id="UP001201980">
    <property type="component" value="Unassembled WGS sequence"/>
</dbReference>
<dbReference type="AlphaFoldDB" id="A0AAD5RWT0"/>
<sequence length="199" mass="22307">MRFWSSYIQTSGSPKSHTIAPINEPANSRAFSDFGPPAPLSEEGATRLLKYMNGVVSRVEAANPNISVMFEGSFKGEEYWSGSFSKDTSIVFDLHHHYLAAPGATPEKLSEYLWADELASPGDAKFPVFVGEWAIQAAEDNTLVNRDENLNMGLRAWKKYARGSSYWTARFFGDVEVVGEAITIRRVLELWVFCKYGYD</sequence>
<keyword evidence="4" id="KW-0732">Signal</keyword>
<keyword evidence="12" id="KW-1185">Reference proteome</keyword>
<dbReference type="Gene3D" id="3.20.20.80">
    <property type="entry name" value="Glycosidases"/>
    <property type="match status" value="1"/>
</dbReference>
<evidence type="ECO:0000256" key="3">
    <source>
        <dbReference type="ARBA" id="ARBA00022525"/>
    </source>
</evidence>
<reference evidence="11" key="1">
    <citation type="submission" date="2022-07" db="EMBL/GenBank/DDBJ databases">
        <title>Draft genome sequence of Zalerion maritima ATCC 34329, a (micro)plastics degrading marine fungus.</title>
        <authorList>
            <person name="Paco A."/>
            <person name="Goncalves M.F.M."/>
            <person name="Rocha-Santos T.A.P."/>
            <person name="Alves A."/>
        </authorList>
    </citation>
    <scope>NUCLEOTIDE SEQUENCE</scope>
    <source>
        <strain evidence="11">ATCC 34329</strain>
    </source>
</reference>
<dbReference type="EC" id="3.2.1.58" evidence="9"/>
<dbReference type="EMBL" id="JAKWBI020000034">
    <property type="protein sequence ID" value="KAJ2905283.1"/>
    <property type="molecule type" value="Genomic_DNA"/>
</dbReference>
<keyword evidence="5" id="KW-0378">Hydrolase</keyword>
<evidence type="ECO:0000256" key="4">
    <source>
        <dbReference type="ARBA" id="ARBA00022729"/>
    </source>
</evidence>
<dbReference type="GO" id="GO:0004338">
    <property type="term" value="F:glucan exo-1,3-beta-glucosidase activity"/>
    <property type="evidence" value="ECO:0007669"/>
    <property type="project" value="UniProtKB-EC"/>
</dbReference>
<name>A0AAD5RWT0_9PEZI</name>
<evidence type="ECO:0000256" key="2">
    <source>
        <dbReference type="ARBA" id="ARBA00005641"/>
    </source>
</evidence>
<evidence type="ECO:0000256" key="10">
    <source>
        <dbReference type="SAM" id="MobiDB-lite"/>
    </source>
</evidence>
<evidence type="ECO:0000313" key="12">
    <source>
        <dbReference type="Proteomes" id="UP001201980"/>
    </source>
</evidence>
<evidence type="ECO:0000256" key="8">
    <source>
        <dbReference type="ARBA" id="ARBA00036824"/>
    </source>
</evidence>
<keyword evidence="6" id="KW-0326">Glycosidase</keyword>
<dbReference type="SUPFAM" id="SSF51445">
    <property type="entry name" value="(Trans)glycosidases"/>
    <property type="match status" value="1"/>
</dbReference>
<evidence type="ECO:0000256" key="9">
    <source>
        <dbReference type="ARBA" id="ARBA00038929"/>
    </source>
</evidence>
<evidence type="ECO:0000256" key="1">
    <source>
        <dbReference type="ARBA" id="ARBA00004613"/>
    </source>
</evidence>
<comment type="similarity">
    <text evidence="2">Belongs to the glycosyl hydrolase 5 (cellulase A) family.</text>
</comment>
<organism evidence="11 12">
    <name type="scientific">Zalerion maritima</name>
    <dbReference type="NCBI Taxonomy" id="339359"/>
    <lineage>
        <taxon>Eukaryota</taxon>
        <taxon>Fungi</taxon>
        <taxon>Dikarya</taxon>
        <taxon>Ascomycota</taxon>
        <taxon>Pezizomycotina</taxon>
        <taxon>Sordariomycetes</taxon>
        <taxon>Lulworthiomycetidae</taxon>
        <taxon>Lulworthiales</taxon>
        <taxon>Lulworthiaceae</taxon>
        <taxon>Zalerion</taxon>
    </lineage>
</organism>